<evidence type="ECO:0000256" key="4">
    <source>
        <dbReference type="ARBA" id="ARBA00009516"/>
    </source>
</evidence>
<evidence type="ECO:0000256" key="9">
    <source>
        <dbReference type="ARBA" id="ARBA00022777"/>
    </source>
</evidence>
<protein>
    <recommendedName>
        <fullName evidence="11">Uridine kinase</fullName>
        <ecNumber evidence="11">2.7.1.48</ecNumber>
    </recommendedName>
</protein>
<dbReference type="Pfam" id="PF14681">
    <property type="entry name" value="UPRTase"/>
    <property type="match status" value="1"/>
</dbReference>
<comment type="catalytic activity">
    <reaction evidence="11">
        <text>cytidine + ATP = CMP + ADP + H(+)</text>
        <dbReference type="Rhea" id="RHEA:24674"/>
        <dbReference type="ChEBI" id="CHEBI:15378"/>
        <dbReference type="ChEBI" id="CHEBI:17562"/>
        <dbReference type="ChEBI" id="CHEBI:30616"/>
        <dbReference type="ChEBI" id="CHEBI:60377"/>
        <dbReference type="ChEBI" id="CHEBI:456216"/>
        <dbReference type="EC" id="2.7.1.48"/>
    </reaction>
</comment>
<evidence type="ECO:0000256" key="5">
    <source>
        <dbReference type="ARBA" id="ARBA00022533"/>
    </source>
</evidence>
<dbReference type="NCBIfam" id="NF004018">
    <property type="entry name" value="PRK05480.1"/>
    <property type="match status" value="1"/>
</dbReference>
<dbReference type="SUPFAM" id="SSF53271">
    <property type="entry name" value="PRTase-like"/>
    <property type="match status" value="1"/>
</dbReference>
<dbReference type="Proteomes" id="UP001222932">
    <property type="component" value="Unassembled WGS sequence"/>
</dbReference>
<comment type="pathway">
    <text evidence="11">Pyrimidine metabolism; CTP biosynthesis via salvage pathway; CTP from cytidine: step 1/3.</text>
</comment>
<keyword evidence="7 11" id="KW-0808">Transferase</keyword>
<comment type="similarity">
    <text evidence="4">Belongs to the UPRTase family.</text>
</comment>
<evidence type="ECO:0000256" key="2">
    <source>
        <dbReference type="ARBA" id="ARBA00004690"/>
    </source>
</evidence>
<comment type="cofactor">
    <cofactor evidence="1">
        <name>Mg(2+)</name>
        <dbReference type="ChEBI" id="CHEBI:18420"/>
    </cofactor>
</comment>
<evidence type="ECO:0000256" key="7">
    <source>
        <dbReference type="ARBA" id="ARBA00022679"/>
    </source>
</evidence>
<accession>A0AAD3TSM6</accession>
<evidence type="ECO:0000256" key="10">
    <source>
        <dbReference type="ARBA" id="ARBA00023134"/>
    </source>
</evidence>
<dbReference type="NCBIfam" id="TIGR00235">
    <property type="entry name" value="udk"/>
    <property type="match status" value="1"/>
</dbReference>
<reference evidence="14" key="2">
    <citation type="submission" date="2023-06" db="EMBL/GenBank/DDBJ databases">
        <authorList>
            <person name="Kobayashi Y."/>
            <person name="Kayamori A."/>
            <person name="Aoki K."/>
            <person name="Shiwa Y."/>
            <person name="Fujita N."/>
            <person name="Sugita T."/>
            <person name="Iwasaki W."/>
            <person name="Tanaka N."/>
            <person name="Takashima M."/>
        </authorList>
    </citation>
    <scope>NUCLEOTIDE SEQUENCE</scope>
    <source>
        <strain evidence="14">HIS016</strain>
    </source>
</reference>
<keyword evidence="5" id="KW-0021">Allosteric enzyme</keyword>
<dbReference type="InterPro" id="IPR027417">
    <property type="entry name" value="P-loop_NTPase"/>
</dbReference>
<evidence type="ECO:0000313" key="14">
    <source>
        <dbReference type="EMBL" id="GMK55938.1"/>
    </source>
</evidence>
<evidence type="ECO:0000313" key="15">
    <source>
        <dbReference type="Proteomes" id="UP001222932"/>
    </source>
</evidence>
<dbReference type="GO" id="GO:0005524">
    <property type="term" value="F:ATP binding"/>
    <property type="evidence" value="ECO:0007669"/>
    <property type="project" value="UniProtKB-KW"/>
</dbReference>
<comment type="pathway">
    <text evidence="2 11">Pyrimidine metabolism; UMP biosynthesis via salvage pathway; UMP from uridine: step 1/1.</text>
</comment>
<keyword evidence="10" id="KW-0342">GTP-binding</keyword>
<dbReference type="EC" id="2.7.1.48" evidence="11"/>
<evidence type="ECO:0000256" key="3">
    <source>
        <dbReference type="ARBA" id="ARBA00005180"/>
    </source>
</evidence>
<name>A0AAD3TSM6_9TREE</name>
<organism evidence="14 15">
    <name type="scientific">Cutaneotrichosporon spelunceum</name>
    <dbReference type="NCBI Taxonomy" id="1672016"/>
    <lineage>
        <taxon>Eukaryota</taxon>
        <taxon>Fungi</taxon>
        <taxon>Dikarya</taxon>
        <taxon>Basidiomycota</taxon>
        <taxon>Agaricomycotina</taxon>
        <taxon>Tremellomycetes</taxon>
        <taxon>Trichosporonales</taxon>
        <taxon>Trichosporonaceae</taxon>
        <taxon>Cutaneotrichosporon</taxon>
    </lineage>
</organism>
<dbReference type="GO" id="GO:0016757">
    <property type="term" value="F:glycosyltransferase activity"/>
    <property type="evidence" value="ECO:0007669"/>
    <property type="project" value="UniProtKB-KW"/>
</dbReference>
<dbReference type="FunFam" id="3.40.50.300:FF:002070">
    <property type="entry name" value="Uridine kinase"/>
    <property type="match status" value="1"/>
</dbReference>
<evidence type="ECO:0000259" key="13">
    <source>
        <dbReference type="Pfam" id="PF14681"/>
    </source>
</evidence>
<evidence type="ECO:0000256" key="1">
    <source>
        <dbReference type="ARBA" id="ARBA00001946"/>
    </source>
</evidence>
<dbReference type="CDD" id="cd06223">
    <property type="entry name" value="PRTases_typeI"/>
    <property type="match status" value="1"/>
</dbReference>
<keyword evidence="8 11" id="KW-0547">Nucleotide-binding</keyword>
<comment type="similarity">
    <text evidence="11">Belongs to the uridine kinase family.</text>
</comment>
<feature type="domain" description="Phosphoribulokinase/uridine kinase" evidence="12">
    <location>
        <begin position="47"/>
        <end position="229"/>
    </location>
</feature>
<dbReference type="FunFam" id="3.40.50.2020:FF:000023">
    <property type="entry name" value="Probable uracil phosphoribosyltransferase"/>
    <property type="match status" value="1"/>
</dbReference>
<proteinExistence type="inferred from homology"/>
<evidence type="ECO:0000259" key="12">
    <source>
        <dbReference type="Pfam" id="PF00485"/>
    </source>
</evidence>
<dbReference type="SUPFAM" id="SSF52540">
    <property type="entry name" value="P-loop containing nucleoside triphosphate hydrolases"/>
    <property type="match status" value="1"/>
</dbReference>
<keyword evidence="9 11" id="KW-0418">Kinase</keyword>
<comment type="pathway">
    <text evidence="3">Pyrimidine metabolism; UMP biosynthesis via salvage pathway; UMP from uracil: step 1/1.</text>
</comment>
<keyword evidence="15" id="KW-1185">Reference proteome</keyword>
<dbReference type="InterPro" id="IPR000836">
    <property type="entry name" value="PRTase_dom"/>
</dbReference>
<dbReference type="AlphaFoldDB" id="A0AAD3TSM6"/>
<dbReference type="CDD" id="cd02023">
    <property type="entry name" value="UMPK"/>
    <property type="match status" value="1"/>
</dbReference>
<dbReference type="PANTHER" id="PTHR10285">
    <property type="entry name" value="URIDINE KINASE"/>
    <property type="match status" value="1"/>
</dbReference>
<keyword evidence="6" id="KW-0328">Glycosyltransferase</keyword>
<dbReference type="InterPro" id="IPR006083">
    <property type="entry name" value="PRK/URK"/>
</dbReference>
<comment type="catalytic activity">
    <reaction evidence="11">
        <text>uridine + ATP = UMP + ADP + H(+)</text>
        <dbReference type="Rhea" id="RHEA:16825"/>
        <dbReference type="ChEBI" id="CHEBI:15378"/>
        <dbReference type="ChEBI" id="CHEBI:16704"/>
        <dbReference type="ChEBI" id="CHEBI:30616"/>
        <dbReference type="ChEBI" id="CHEBI:57865"/>
        <dbReference type="ChEBI" id="CHEBI:456216"/>
        <dbReference type="EC" id="2.7.1.48"/>
    </reaction>
</comment>
<comment type="caution">
    <text evidence="14">The sequence shown here is derived from an EMBL/GenBank/DDBJ whole genome shotgun (WGS) entry which is preliminary data.</text>
</comment>
<dbReference type="PRINTS" id="PR00988">
    <property type="entry name" value="URIDINKINASE"/>
</dbReference>
<dbReference type="GO" id="GO:0008655">
    <property type="term" value="P:pyrimidine-containing compound salvage"/>
    <property type="evidence" value="ECO:0007669"/>
    <property type="project" value="UniProtKB-ARBA"/>
</dbReference>
<dbReference type="GO" id="GO:0004849">
    <property type="term" value="F:uridine kinase activity"/>
    <property type="evidence" value="ECO:0007669"/>
    <property type="project" value="UniProtKB-EC"/>
</dbReference>
<reference evidence="14" key="1">
    <citation type="journal article" date="2023" name="BMC Genomics">
        <title>Chromosome-level genome assemblies of Cutaneotrichosporon spp. (Trichosporonales, Basidiomycota) reveal imbalanced evolution between nucleotide sequences and chromosome synteny.</title>
        <authorList>
            <person name="Kobayashi Y."/>
            <person name="Kayamori A."/>
            <person name="Aoki K."/>
            <person name="Shiwa Y."/>
            <person name="Matsutani M."/>
            <person name="Fujita N."/>
            <person name="Sugita T."/>
            <person name="Iwasaki W."/>
            <person name="Tanaka N."/>
            <person name="Takashima M."/>
        </authorList>
    </citation>
    <scope>NUCLEOTIDE SEQUENCE</scope>
    <source>
        <strain evidence="14">HIS016</strain>
    </source>
</reference>
<dbReference type="Pfam" id="PF00485">
    <property type="entry name" value="PRK"/>
    <property type="match status" value="1"/>
</dbReference>
<dbReference type="InterPro" id="IPR000764">
    <property type="entry name" value="Uridine_kinase-like"/>
</dbReference>
<dbReference type="InterPro" id="IPR029057">
    <property type="entry name" value="PRTase-like"/>
</dbReference>
<feature type="domain" description="Phosphoribosyltransferase" evidence="13">
    <location>
        <begin position="277"/>
        <end position="478"/>
    </location>
</feature>
<dbReference type="Gene3D" id="3.40.50.2020">
    <property type="match status" value="1"/>
</dbReference>
<sequence length="551" mass="61011">MSEAARPRLRRPTIPARASFGGKNVVMASRGRAPWYTPDGQPVPAYVIGIAGGSSSGKTSVARAICKGLNNIPTVLILSQDAFYKHHTPEEIQQAMNNDFDFDHPDSIDMELFAQCLHDLKQGHATEIPVYSFQEHQRLKEKQYLYGASVIIVEGIMALQAPEMRELYDLKVFVNCDSDLMLARRIRRDTVERGRDVDGILDQYLRFVKSSYDNFVQPSSKYADVIVPGHHNDTAIELLVTHLQRQLDARSLRFRRELVELNSMAPTPNEELSLQLVPQTNQLLAIMTILRNANTKRGEFVFYADRLSTLIVEAALADLPRQPKDITTANGVPFRGVDGDDSNIVGVSILRSGGPFANGLRRVIRDVPLGSILIQSDPKSGEPLLINLKLPLSLHSREQAKTMHVLLLDSQMGTGAAALMAIRVLLDHGVPESSITFLTFLVSRYAVHSVHRAFPSVRIATAAVDDHLDEVRLPIAPGHTLGEVSADGDFGARVVAMQDDVIDFGSDGELETPTGDRLGISLRFSRIERKEKIAWVVKPGMGHIGDRYYLS</sequence>
<evidence type="ECO:0000256" key="11">
    <source>
        <dbReference type="RuleBase" id="RU003825"/>
    </source>
</evidence>
<dbReference type="GO" id="GO:0005525">
    <property type="term" value="F:GTP binding"/>
    <property type="evidence" value="ECO:0007669"/>
    <property type="project" value="UniProtKB-KW"/>
</dbReference>
<keyword evidence="11" id="KW-0067">ATP-binding</keyword>
<evidence type="ECO:0000256" key="6">
    <source>
        <dbReference type="ARBA" id="ARBA00022676"/>
    </source>
</evidence>
<dbReference type="Gene3D" id="3.40.50.300">
    <property type="entry name" value="P-loop containing nucleotide triphosphate hydrolases"/>
    <property type="match status" value="1"/>
</dbReference>
<gene>
    <name evidence="14" type="primary">URK1</name>
    <name evidence="14" type="ORF">CspeluHIS016_0209940</name>
</gene>
<evidence type="ECO:0000256" key="8">
    <source>
        <dbReference type="ARBA" id="ARBA00022741"/>
    </source>
</evidence>
<dbReference type="EMBL" id="BTCM01000002">
    <property type="protein sequence ID" value="GMK55938.1"/>
    <property type="molecule type" value="Genomic_DNA"/>
</dbReference>